<keyword evidence="2" id="KW-0479">Metal-binding</keyword>
<dbReference type="GO" id="GO:0051603">
    <property type="term" value="P:proteolysis involved in protein catabolic process"/>
    <property type="evidence" value="ECO:0007669"/>
    <property type="project" value="TreeGrafter"/>
</dbReference>
<dbReference type="Pfam" id="PF01435">
    <property type="entry name" value="Peptidase_M48"/>
    <property type="match status" value="1"/>
</dbReference>
<protein>
    <submittedName>
        <fullName evidence="8">Peptidase m48</fullName>
    </submittedName>
</protein>
<keyword evidence="1 6" id="KW-0645">Protease</keyword>
<dbReference type="CDD" id="cd07333">
    <property type="entry name" value="M48C_bepA_like"/>
    <property type="match status" value="1"/>
</dbReference>
<dbReference type="GO" id="GO:0004222">
    <property type="term" value="F:metalloendopeptidase activity"/>
    <property type="evidence" value="ECO:0007669"/>
    <property type="project" value="InterPro"/>
</dbReference>
<evidence type="ECO:0000313" key="8">
    <source>
        <dbReference type="EMBL" id="VBB05046.1"/>
    </source>
</evidence>
<comment type="cofactor">
    <cofactor evidence="6">
        <name>Zn(2+)</name>
        <dbReference type="ChEBI" id="CHEBI:29105"/>
    </cofactor>
    <text evidence="6">Binds 1 zinc ion per subunit.</text>
</comment>
<evidence type="ECO:0000256" key="3">
    <source>
        <dbReference type="ARBA" id="ARBA00022801"/>
    </source>
</evidence>
<evidence type="ECO:0000256" key="1">
    <source>
        <dbReference type="ARBA" id="ARBA00022670"/>
    </source>
</evidence>
<evidence type="ECO:0000259" key="7">
    <source>
        <dbReference type="Pfam" id="PF01435"/>
    </source>
</evidence>
<gene>
    <name evidence="8" type="ORF">LUCI_0252</name>
</gene>
<dbReference type="RefSeq" id="WP_207856798.1">
    <property type="nucleotide sequence ID" value="NZ_UPPP01000052.1"/>
</dbReference>
<dbReference type="InterPro" id="IPR051156">
    <property type="entry name" value="Mito/Outer_Membr_Metalloprot"/>
</dbReference>
<accession>A0A498QY12</accession>
<keyword evidence="4 6" id="KW-0862">Zinc</keyword>
<reference evidence="8 9" key="1">
    <citation type="submission" date="2018-06" db="EMBL/GenBank/DDBJ databases">
        <authorList>
            <person name="Strepis N."/>
        </authorList>
    </citation>
    <scope>NUCLEOTIDE SEQUENCE [LARGE SCALE GENOMIC DNA]</scope>
    <source>
        <strain evidence="8">LUCI</strain>
    </source>
</reference>
<dbReference type="PANTHER" id="PTHR22726:SF1">
    <property type="entry name" value="METALLOENDOPEPTIDASE OMA1, MITOCHONDRIAL"/>
    <property type="match status" value="1"/>
</dbReference>
<evidence type="ECO:0000256" key="4">
    <source>
        <dbReference type="ARBA" id="ARBA00022833"/>
    </source>
</evidence>
<evidence type="ECO:0000256" key="2">
    <source>
        <dbReference type="ARBA" id="ARBA00022723"/>
    </source>
</evidence>
<proteinExistence type="inferred from homology"/>
<dbReference type="InterPro" id="IPR001915">
    <property type="entry name" value="Peptidase_M48"/>
</dbReference>
<organism evidence="8 9">
    <name type="scientific">Lucifera butyrica</name>
    <dbReference type="NCBI Taxonomy" id="1351585"/>
    <lineage>
        <taxon>Bacteria</taxon>
        <taxon>Bacillati</taxon>
        <taxon>Bacillota</taxon>
        <taxon>Negativicutes</taxon>
        <taxon>Veillonellales</taxon>
        <taxon>Veillonellaceae</taxon>
        <taxon>Lucifera</taxon>
    </lineage>
</organism>
<sequence length="352" mass="39098">MRLVWQQRVTGFCIFLLLFINLGILPQAHAGIISEKDEISMGRDAAKQLEKEYGLVNDAALQERVSNIGRRLVAVCDRPNLPYTFKVLNSKEVNALSLPGGFIYVFKGLVDLMPSDDELAGVLGHELGHAVKRHVVKQIEKSLGMNLLFIAAFGDRGVFLQSLVMQAITAGYSREDEREADRLGFLQSFKAGYNPYSMMIGLQKLSEMDQKYHYDLFSDHPEGKARIALVAGYMKEANIHPMVVQTDQGAQIVDGNWSLPPLTTDYGGYKALYRAELIAGRLYRLTQLPDLNPDELILDSDGVGTLTIYYDDQAIGTLTDQDAAAAGTGLMELGDTYIQKLKEWAARQKTAQ</sequence>
<dbReference type="GO" id="GO:0016020">
    <property type="term" value="C:membrane"/>
    <property type="evidence" value="ECO:0007669"/>
    <property type="project" value="TreeGrafter"/>
</dbReference>
<dbReference type="AlphaFoldDB" id="A0A498QY12"/>
<dbReference type="PANTHER" id="PTHR22726">
    <property type="entry name" value="METALLOENDOPEPTIDASE OMA1"/>
    <property type="match status" value="1"/>
</dbReference>
<comment type="similarity">
    <text evidence="6">Belongs to the peptidase M48 family.</text>
</comment>
<dbReference type="GO" id="GO:0046872">
    <property type="term" value="F:metal ion binding"/>
    <property type="evidence" value="ECO:0007669"/>
    <property type="project" value="UniProtKB-KW"/>
</dbReference>
<keyword evidence="9" id="KW-1185">Reference proteome</keyword>
<keyword evidence="3 6" id="KW-0378">Hydrolase</keyword>
<name>A0A498QY12_9FIRM</name>
<dbReference type="Gene3D" id="3.30.2010.10">
    <property type="entry name" value="Metalloproteases ('zincins'), catalytic domain"/>
    <property type="match status" value="1"/>
</dbReference>
<evidence type="ECO:0000256" key="6">
    <source>
        <dbReference type="RuleBase" id="RU003983"/>
    </source>
</evidence>
<dbReference type="EMBL" id="UPPP01000052">
    <property type="protein sequence ID" value="VBB05046.1"/>
    <property type="molecule type" value="Genomic_DNA"/>
</dbReference>
<evidence type="ECO:0000256" key="5">
    <source>
        <dbReference type="ARBA" id="ARBA00023049"/>
    </source>
</evidence>
<keyword evidence="5 6" id="KW-0482">Metalloprotease</keyword>
<evidence type="ECO:0000313" key="9">
    <source>
        <dbReference type="Proteomes" id="UP000277811"/>
    </source>
</evidence>
<feature type="domain" description="Peptidase M48" evidence="7">
    <location>
        <begin position="61"/>
        <end position="228"/>
    </location>
</feature>
<dbReference type="Proteomes" id="UP000277811">
    <property type="component" value="Unassembled WGS sequence"/>
</dbReference>